<feature type="region of interest" description="Disordered" evidence="1">
    <location>
        <begin position="53"/>
        <end position="101"/>
    </location>
</feature>
<dbReference type="InterPro" id="IPR023614">
    <property type="entry name" value="Porin_dom_sf"/>
</dbReference>
<dbReference type="Proteomes" id="UP000316426">
    <property type="component" value="Chromosome"/>
</dbReference>
<proteinExistence type="predicted"/>
<keyword evidence="2" id="KW-0732">Signal</keyword>
<organism evidence="3 4">
    <name type="scientific">Botrimarina mediterranea</name>
    <dbReference type="NCBI Taxonomy" id="2528022"/>
    <lineage>
        <taxon>Bacteria</taxon>
        <taxon>Pseudomonadati</taxon>
        <taxon>Planctomycetota</taxon>
        <taxon>Planctomycetia</taxon>
        <taxon>Pirellulales</taxon>
        <taxon>Lacipirellulaceae</taxon>
        <taxon>Botrimarina</taxon>
    </lineage>
</organism>
<reference evidence="3 4" key="1">
    <citation type="submission" date="2019-02" db="EMBL/GenBank/DDBJ databases">
        <title>Deep-cultivation of Planctomycetes and their phenomic and genomic characterization uncovers novel biology.</title>
        <authorList>
            <person name="Wiegand S."/>
            <person name="Jogler M."/>
            <person name="Boedeker C."/>
            <person name="Pinto D."/>
            <person name="Vollmers J."/>
            <person name="Rivas-Marin E."/>
            <person name="Kohn T."/>
            <person name="Peeters S.H."/>
            <person name="Heuer A."/>
            <person name="Rast P."/>
            <person name="Oberbeckmann S."/>
            <person name="Bunk B."/>
            <person name="Jeske O."/>
            <person name="Meyerdierks A."/>
            <person name="Storesund J.E."/>
            <person name="Kallscheuer N."/>
            <person name="Luecker S."/>
            <person name="Lage O.M."/>
            <person name="Pohl T."/>
            <person name="Merkel B.J."/>
            <person name="Hornburger P."/>
            <person name="Mueller R.-W."/>
            <person name="Bruemmer F."/>
            <person name="Labrenz M."/>
            <person name="Spormann A.M."/>
            <person name="Op den Camp H."/>
            <person name="Overmann J."/>
            <person name="Amann R."/>
            <person name="Jetten M.S.M."/>
            <person name="Mascher T."/>
            <person name="Medema M.H."/>
            <person name="Devos D.P."/>
            <person name="Kaster A.-K."/>
            <person name="Ovreas L."/>
            <person name="Rohde M."/>
            <person name="Galperin M.Y."/>
            <person name="Jogler C."/>
        </authorList>
    </citation>
    <scope>NUCLEOTIDE SEQUENCE [LARGE SCALE GENOMIC DNA]</scope>
    <source>
        <strain evidence="3 4">Spa11</strain>
    </source>
</reference>
<feature type="compositionally biased region" description="Basic and acidic residues" evidence="1">
    <location>
        <begin position="89"/>
        <end position="101"/>
    </location>
</feature>
<evidence type="ECO:0000256" key="2">
    <source>
        <dbReference type="SAM" id="SignalP"/>
    </source>
</evidence>
<dbReference type="AlphaFoldDB" id="A0A518KDX0"/>
<gene>
    <name evidence="3" type="ORF">Spa11_42170</name>
</gene>
<evidence type="ECO:0000313" key="4">
    <source>
        <dbReference type="Proteomes" id="UP000316426"/>
    </source>
</evidence>
<feature type="chain" id="PRO_5022110270" evidence="2">
    <location>
        <begin position="25"/>
        <end position="548"/>
    </location>
</feature>
<dbReference type="Pfam" id="PF07396">
    <property type="entry name" value="Porin_O_P"/>
    <property type="match status" value="1"/>
</dbReference>
<dbReference type="KEGG" id="bmei:Spa11_42170"/>
<accession>A0A518KDX0</accession>
<sequence length="548" mass="60982" precursor="true">MLKAWLRIAFASGVATLGAAVASADVGWTLEVDRLVAPRLPNGEIRLLAAEEAVPAGEPTSGGASGSATNDETPAGKPPSEGSNGVKSALEREEEKIEEISRSADEYVADIEKRLKSLESDHSELRTAHNTLKDDFGYLVTSGHSKSTMQLFGRLHFDAWGFPGDSPGVNGFETGDPNVSPQDRLTIRRLRFGAEGDLPGNMLYRLDLELAGGNETEFRDVYLGWKELPVFQELLIGNQKRPYGLDHINSSRYNVFMERPSVIEAFNQDNRRLGIQSWGYTDDLGWNWRYGVFNQRIVQDEGGYVSDHWQPEVAGRLSNTLWWDEASDGRGYIHLAIAGSYANTDQNALTENFAGSGVSEARFRTRPEARTESRWYDTGVIPGADDYELLAFESVVNLGPWQLVGEQQTIWVDRIGAEPVRFHGAYAYLSYFLTGEHVPWDRETGQLDRAHPFENFFLVNTCNSGVASGMGAWQVAARWSYLDTADGDIQGGRGDAITAALNWYWTPYAKWQFNYIYGDITNNDLNAPLGAPNFGDYHILGTRFQVDF</sequence>
<keyword evidence="4" id="KW-1185">Reference proteome</keyword>
<evidence type="ECO:0000256" key="1">
    <source>
        <dbReference type="SAM" id="MobiDB-lite"/>
    </source>
</evidence>
<feature type="signal peptide" evidence="2">
    <location>
        <begin position="1"/>
        <end position="24"/>
    </location>
</feature>
<dbReference type="SUPFAM" id="SSF56935">
    <property type="entry name" value="Porins"/>
    <property type="match status" value="1"/>
</dbReference>
<name>A0A518KDX0_9BACT</name>
<dbReference type="Gene3D" id="2.40.160.10">
    <property type="entry name" value="Porin"/>
    <property type="match status" value="1"/>
</dbReference>
<dbReference type="InterPro" id="IPR010870">
    <property type="entry name" value="Porin_O/P"/>
</dbReference>
<protein>
    <submittedName>
        <fullName evidence="3">Phosphate-selective porin O and P</fullName>
    </submittedName>
</protein>
<evidence type="ECO:0000313" key="3">
    <source>
        <dbReference type="EMBL" id="QDV75993.1"/>
    </source>
</evidence>
<dbReference type="EMBL" id="CP036349">
    <property type="protein sequence ID" value="QDV75993.1"/>
    <property type="molecule type" value="Genomic_DNA"/>
</dbReference>